<reference evidence="1" key="2">
    <citation type="submission" date="2023-05" db="EMBL/GenBank/DDBJ databases">
        <authorList>
            <consortium name="Lawrence Berkeley National Laboratory"/>
            <person name="Steindorff A."/>
            <person name="Hensen N."/>
            <person name="Bonometti L."/>
            <person name="Westerberg I."/>
            <person name="Brannstrom I.O."/>
            <person name="Guillou S."/>
            <person name="Cros-Aarteil S."/>
            <person name="Calhoun S."/>
            <person name="Haridas S."/>
            <person name="Kuo A."/>
            <person name="Mondo S."/>
            <person name="Pangilinan J."/>
            <person name="Riley R."/>
            <person name="Labutti K."/>
            <person name="Andreopoulos B."/>
            <person name="Lipzen A."/>
            <person name="Chen C."/>
            <person name="Yanf M."/>
            <person name="Daum C."/>
            <person name="Ng V."/>
            <person name="Clum A."/>
            <person name="Ohm R."/>
            <person name="Martin F."/>
            <person name="Silar P."/>
            <person name="Natvig D."/>
            <person name="Lalanne C."/>
            <person name="Gautier V."/>
            <person name="Ament-Velasquez S.L."/>
            <person name="Kruys A."/>
            <person name="Hutchinson M.I."/>
            <person name="Powell A.J."/>
            <person name="Barry K."/>
            <person name="Miller A.N."/>
            <person name="Grigoriev I.V."/>
            <person name="Debuchy R."/>
            <person name="Gladieux P."/>
            <person name="Thoren M.H."/>
            <person name="Johannesson H."/>
        </authorList>
    </citation>
    <scope>NUCLEOTIDE SEQUENCE</scope>
    <source>
        <strain evidence="1">CBS 990.96</strain>
    </source>
</reference>
<organism evidence="1 2">
    <name type="scientific">Podospora fimiseda</name>
    <dbReference type="NCBI Taxonomy" id="252190"/>
    <lineage>
        <taxon>Eukaryota</taxon>
        <taxon>Fungi</taxon>
        <taxon>Dikarya</taxon>
        <taxon>Ascomycota</taxon>
        <taxon>Pezizomycotina</taxon>
        <taxon>Sordariomycetes</taxon>
        <taxon>Sordariomycetidae</taxon>
        <taxon>Sordariales</taxon>
        <taxon>Podosporaceae</taxon>
        <taxon>Podospora</taxon>
    </lineage>
</organism>
<evidence type="ECO:0000313" key="2">
    <source>
        <dbReference type="Proteomes" id="UP001301958"/>
    </source>
</evidence>
<dbReference type="Proteomes" id="UP001301958">
    <property type="component" value="Unassembled WGS sequence"/>
</dbReference>
<comment type="caution">
    <text evidence="1">The sequence shown here is derived from an EMBL/GenBank/DDBJ whole genome shotgun (WGS) entry which is preliminary data.</text>
</comment>
<gene>
    <name evidence="1" type="ORF">QBC38DRAFT_169535</name>
</gene>
<keyword evidence="2" id="KW-1185">Reference proteome</keyword>
<proteinExistence type="predicted"/>
<accession>A0AAN7BR49</accession>
<dbReference type="EMBL" id="MU865324">
    <property type="protein sequence ID" value="KAK4227967.1"/>
    <property type="molecule type" value="Genomic_DNA"/>
</dbReference>
<name>A0AAN7BR49_9PEZI</name>
<sequence>MGLVLGKTCFRSTGTQLSMSSTHVKQVSRHGHVGPTLFEGKVGTNMPNETVRWWLSWTPEQHAVQLMIRSFKSSRSWLLTISGPGDDGETKPSLAPGLFQFNRHRELSNLSRRNGFFFSVPDDEILYDDGTSSQFSPAPRKLPNKGQVVNFFFFFKITSFLVLEMGVQRQGGLATQEQMPRGVPKSFLFLILGLTENQCYTRKKPTRLSARRN</sequence>
<dbReference type="AlphaFoldDB" id="A0AAN7BR49"/>
<reference evidence="1" key="1">
    <citation type="journal article" date="2023" name="Mol. Phylogenet. Evol.">
        <title>Genome-scale phylogeny and comparative genomics of the fungal order Sordariales.</title>
        <authorList>
            <person name="Hensen N."/>
            <person name="Bonometti L."/>
            <person name="Westerberg I."/>
            <person name="Brannstrom I.O."/>
            <person name="Guillou S."/>
            <person name="Cros-Aarteil S."/>
            <person name="Calhoun S."/>
            <person name="Haridas S."/>
            <person name="Kuo A."/>
            <person name="Mondo S."/>
            <person name="Pangilinan J."/>
            <person name="Riley R."/>
            <person name="LaButti K."/>
            <person name="Andreopoulos B."/>
            <person name="Lipzen A."/>
            <person name="Chen C."/>
            <person name="Yan M."/>
            <person name="Daum C."/>
            <person name="Ng V."/>
            <person name="Clum A."/>
            <person name="Steindorff A."/>
            <person name="Ohm R.A."/>
            <person name="Martin F."/>
            <person name="Silar P."/>
            <person name="Natvig D.O."/>
            <person name="Lalanne C."/>
            <person name="Gautier V."/>
            <person name="Ament-Velasquez S.L."/>
            <person name="Kruys A."/>
            <person name="Hutchinson M.I."/>
            <person name="Powell A.J."/>
            <person name="Barry K."/>
            <person name="Miller A.N."/>
            <person name="Grigoriev I.V."/>
            <person name="Debuchy R."/>
            <person name="Gladieux P."/>
            <person name="Hiltunen Thoren M."/>
            <person name="Johannesson H."/>
        </authorList>
    </citation>
    <scope>NUCLEOTIDE SEQUENCE</scope>
    <source>
        <strain evidence="1">CBS 990.96</strain>
    </source>
</reference>
<protein>
    <submittedName>
        <fullName evidence="1">Uncharacterized protein</fullName>
    </submittedName>
</protein>
<evidence type="ECO:0000313" key="1">
    <source>
        <dbReference type="EMBL" id="KAK4227967.1"/>
    </source>
</evidence>